<dbReference type="FunCoup" id="A0A6P8PDU2">
    <property type="interactions" value="685"/>
</dbReference>
<dbReference type="CTD" id="199699"/>
<keyword evidence="3" id="KW-0964">Secreted</keyword>
<evidence type="ECO:0000313" key="7">
    <source>
        <dbReference type="Proteomes" id="UP000515159"/>
    </source>
</evidence>
<evidence type="ECO:0000256" key="3">
    <source>
        <dbReference type="ARBA" id="ARBA00022525"/>
    </source>
</evidence>
<evidence type="ECO:0000259" key="6">
    <source>
        <dbReference type="SMART" id="SM00041"/>
    </source>
</evidence>
<feature type="domain" description="CTCK" evidence="6">
    <location>
        <begin position="42"/>
        <end position="125"/>
    </location>
</feature>
<comment type="subcellular location">
    <subcellularLocation>
        <location evidence="1">Secreted</location>
    </subcellularLocation>
</comment>
<dbReference type="AlphaFoldDB" id="A0A6P8PDU2"/>
<dbReference type="GO" id="GO:0032926">
    <property type="term" value="P:negative regulation of activin receptor signaling pathway"/>
    <property type="evidence" value="ECO:0007669"/>
    <property type="project" value="UniProtKB-ARBA"/>
</dbReference>
<keyword evidence="4" id="KW-0732">Signal</keyword>
<evidence type="ECO:0000256" key="4">
    <source>
        <dbReference type="ARBA" id="ARBA00022729"/>
    </source>
</evidence>
<dbReference type="PANTHER" id="PTHR15273:SF6">
    <property type="entry name" value="DAN DOMAIN FAMILY MEMBER 5"/>
    <property type="match status" value="1"/>
</dbReference>
<protein>
    <submittedName>
        <fullName evidence="8">DAN domain family member 5</fullName>
    </submittedName>
</protein>
<evidence type="ECO:0000256" key="5">
    <source>
        <dbReference type="ARBA" id="ARBA00023157"/>
    </source>
</evidence>
<dbReference type="InterPro" id="IPR006207">
    <property type="entry name" value="Cys_knot_C"/>
</dbReference>
<gene>
    <name evidence="8" type="primary">DAND5</name>
</gene>
<dbReference type="PANTHER" id="PTHR15273">
    <property type="entry name" value="DAN DOMAIN FAMILY MEMBER 5"/>
    <property type="match status" value="1"/>
</dbReference>
<dbReference type="KEGG" id="gsh:117349818"/>
<name>A0A6P8PDU2_GEOSA</name>
<dbReference type="Proteomes" id="UP000515159">
    <property type="component" value="Chromosome 16"/>
</dbReference>
<dbReference type="GO" id="GO:0005576">
    <property type="term" value="C:extracellular region"/>
    <property type="evidence" value="ECO:0007669"/>
    <property type="project" value="UniProtKB-SubCell"/>
</dbReference>
<dbReference type="InterPro" id="IPR004133">
    <property type="entry name" value="DAN_dom"/>
</dbReference>
<keyword evidence="7" id="KW-1185">Reference proteome</keyword>
<comment type="similarity">
    <text evidence="2">Belongs to the DAN family.</text>
</comment>
<accession>A0A6P8PDU2</accession>
<dbReference type="SMART" id="SM00041">
    <property type="entry name" value="CT"/>
    <property type="match status" value="1"/>
</dbReference>
<dbReference type="Pfam" id="PF03045">
    <property type="entry name" value="DAN"/>
    <property type="match status" value="1"/>
</dbReference>
<keyword evidence="5" id="KW-1015">Disulfide bond</keyword>
<sequence length="135" mass="15225">MQKMKARMQVWKRAIQRGSGDPQDRVILPLNPKEVTKSACKTLPFNQTVSQKGCIPLSIPNHFCFGHCSSFYVPGSQSGGSRPCASCAPSWVETVTVSLQCHGKTQIRELEVALVMKCECEARQEWRMDERLLRK</sequence>
<dbReference type="GO" id="GO:0048513">
    <property type="term" value="P:animal organ development"/>
    <property type="evidence" value="ECO:0007669"/>
    <property type="project" value="UniProtKB-ARBA"/>
</dbReference>
<evidence type="ECO:0000256" key="2">
    <source>
        <dbReference type="ARBA" id="ARBA00007872"/>
    </source>
</evidence>
<reference evidence="8" key="1">
    <citation type="submission" date="2025-08" db="UniProtKB">
        <authorList>
            <consortium name="RefSeq"/>
        </authorList>
    </citation>
    <scope>IDENTIFICATION</scope>
</reference>
<organism evidence="7 8">
    <name type="scientific">Geotrypetes seraphini</name>
    <name type="common">Gaboon caecilian</name>
    <name type="synonym">Caecilia seraphini</name>
    <dbReference type="NCBI Taxonomy" id="260995"/>
    <lineage>
        <taxon>Eukaryota</taxon>
        <taxon>Metazoa</taxon>
        <taxon>Chordata</taxon>
        <taxon>Craniata</taxon>
        <taxon>Vertebrata</taxon>
        <taxon>Euteleostomi</taxon>
        <taxon>Amphibia</taxon>
        <taxon>Gymnophiona</taxon>
        <taxon>Geotrypetes</taxon>
    </lineage>
</organism>
<evidence type="ECO:0000313" key="8">
    <source>
        <dbReference type="RefSeq" id="XP_033779305.1"/>
    </source>
</evidence>
<dbReference type="GO" id="GO:0003002">
    <property type="term" value="P:regionalization"/>
    <property type="evidence" value="ECO:0007669"/>
    <property type="project" value="UniProtKB-ARBA"/>
</dbReference>
<dbReference type="RefSeq" id="XP_033779305.1">
    <property type="nucleotide sequence ID" value="XM_033923414.1"/>
</dbReference>
<dbReference type="InterPro" id="IPR016860">
    <property type="entry name" value="Cerberus"/>
</dbReference>
<dbReference type="InParanoid" id="A0A6P8PDU2"/>
<evidence type="ECO:0000256" key="1">
    <source>
        <dbReference type="ARBA" id="ARBA00004613"/>
    </source>
</evidence>
<dbReference type="GeneID" id="117349818"/>
<dbReference type="InterPro" id="IPR029034">
    <property type="entry name" value="Cystine-knot_cytokine"/>
</dbReference>
<dbReference type="Gene3D" id="2.10.90.10">
    <property type="entry name" value="Cystine-knot cytokines"/>
    <property type="match status" value="1"/>
</dbReference>
<proteinExistence type="inferred from homology"/>
<dbReference type="OrthoDB" id="10061784at2759"/>